<feature type="compositionally biased region" description="Polar residues" evidence="5">
    <location>
        <begin position="124"/>
        <end position="134"/>
    </location>
</feature>
<feature type="compositionally biased region" description="Acidic residues" evidence="5">
    <location>
        <begin position="170"/>
        <end position="206"/>
    </location>
</feature>
<evidence type="ECO:0000256" key="3">
    <source>
        <dbReference type="ARBA" id="ARBA00023242"/>
    </source>
</evidence>
<feature type="compositionally biased region" description="Basic and acidic residues" evidence="5">
    <location>
        <begin position="307"/>
        <end position="319"/>
    </location>
</feature>
<evidence type="ECO:0000313" key="7">
    <source>
        <dbReference type="Proteomes" id="UP000077266"/>
    </source>
</evidence>
<evidence type="ECO:0000256" key="1">
    <source>
        <dbReference type="ARBA" id="ARBA00004604"/>
    </source>
</evidence>
<accession>A0A165NBG9</accession>
<feature type="region of interest" description="Disordered" evidence="5">
    <location>
        <begin position="511"/>
        <end position="533"/>
    </location>
</feature>
<dbReference type="Proteomes" id="UP000077266">
    <property type="component" value="Unassembled WGS sequence"/>
</dbReference>
<dbReference type="InParanoid" id="A0A165NBG9"/>
<feature type="compositionally biased region" description="Acidic residues" evidence="5">
    <location>
        <begin position="136"/>
        <end position="153"/>
    </location>
</feature>
<evidence type="ECO:0000313" key="6">
    <source>
        <dbReference type="EMBL" id="KZW00502.1"/>
    </source>
</evidence>
<feature type="region of interest" description="Disordered" evidence="5">
    <location>
        <begin position="742"/>
        <end position="776"/>
    </location>
</feature>
<dbReference type="AlphaFoldDB" id="A0A165NBG9"/>
<keyword evidence="4" id="KW-0175">Coiled coil</keyword>
<name>A0A165NBG9_EXIGL</name>
<dbReference type="STRING" id="1314781.A0A165NBG9"/>
<feature type="region of interest" description="Disordered" evidence="5">
    <location>
        <begin position="642"/>
        <end position="678"/>
    </location>
</feature>
<dbReference type="GO" id="GO:0032040">
    <property type="term" value="C:small-subunit processome"/>
    <property type="evidence" value="ECO:0007669"/>
    <property type="project" value="InterPro"/>
</dbReference>
<feature type="compositionally biased region" description="Basic and acidic residues" evidence="5">
    <location>
        <begin position="717"/>
        <end position="728"/>
    </location>
</feature>
<keyword evidence="7" id="KW-1185">Reference proteome</keyword>
<gene>
    <name evidence="6" type="ORF">EXIGLDRAFT_738712</name>
</gene>
<feature type="compositionally biased region" description="Basic and acidic residues" evidence="5">
    <location>
        <begin position="71"/>
        <end position="85"/>
    </location>
</feature>
<feature type="region of interest" description="Disordered" evidence="5">
    <location>
        <begin position="1"/>
        <end position="255"/>
    </location>
</feature>
<dbReference type="EMBL" id="KV425900">
    <property type="protein sequence ID" value="KZW00502.1"/>
    <property type="molecule type" value="Genomic_DNA"/>
</dbReference>
<dbReference type="InterPro" id="IPR006709">
    <property type="entry name" value="SSU_processome_Utp14"/>
</dbReference>
<feature type="coiled-coil region" evidence="4">
    <location>
        <begin position="568"/>
        <end position="602"/>
    </location>
</feature>
<organism evidence="6 7">
    <name type="scientific">Exidia glandulosa HHB12029</name>
    <dbReference type="NCBI Taxonomy" id="1314781"/>
    <lineage>
        <taxon>Eukaryota</taxon>
        <taxon>Fungi</taxon>
        <taxon>Dikarya</taxon>
        <taxon>Basidiomycota</taxon>
        <taxon>Agaricomycotina</taxon>
        <taxon>Agaricomycetes</taxon>
        <taxon>Auriculariales</taxon>
        <taxon>Exidiaceae</taxon>
        <taxon>Exidia</taxon>
    </lineage>
</organism>
<feature type="compositionally biased region" description="Acidic residues" evidence="5">
    <location>
        <begin position="521"/>
        <end position="533"/>
    </location>
</feature>
<keyword evidence="3" id="KW-0539">Nucleus</keyword>
<comment type="subcellular location">
    <subcellularLocation>
        <location evidence="1">Nucleus</location>
        <location evidence="1">Nucleolus</location>
    </subcellularLocation>
</comment>
<feature type="compositionally biased region" description="Low complexity" evidence="5">
    <location>
        <begin position="110"/>
        <end position="123"/>
    </location>
</feature>
<dbReference type="PANTHER" id="PTHR14150">
    <property type="entry name" value="U3 SMALL NUCLEOLAR RNA-ASSOCIATED PROTEIN 14"/>
    <property type="match status" value="1"/>
</dbReference>
<dbReference type="PANTHER" id="PTHR14150:SF12">
    <property type="entry name" value="U3 SMALL NUCLEOLAR RNA-ASSOCIATED PROTEIN 14 HOMOLOG A"/>
    <property type="match status" value="1"/>
</dbReference>
<feature type="region of interest" description="Disordered" evidence="5">
    <location>
        <begin position="287"/>
        <end position="319"/>
    </location>
</feature>
<feature type="compositionally biased region" description="Basic and acidic residues" evidence="5">
    <location>
        <begin position="40"/>
        <end position="60"/>
    </location>
</feature>
<feature type="compositionally biased region" description="Basic and acidic residues" evidence="5">
    <location>
        <begin position="697"/>
        <end position="708"/>
    </location>
</feature>
<feature type="region of interest" description="Disordered" evidence="5">
    <location>
        <begin position="697"/>
        <end position="728"/>
    </location>
</feature>
<sequence length="926" mass="102226">MPAQRKQTRKPQQSANARGFALRQQRRGKRSDASDAYEFSTDKVRREKVALDLDRDEERAGSGGDASDSDGDLRARIAKRVQEDEVRSEDDEDIDSDEAFEESDEERYASFKFSQKKPQSSKSNATAVTKSKQVNLDEDDDEGASVADDDETAYDPLAMLDGREPAAAVEGDDGDEDDEDDDEDSDSGAEEGEPMSDIDDAPDNDALESLGRYIAGLEPGKKRKAPDAADDVDAEAPQAKRRLLKEQTQAGVESEFNLSAGGGKLQLDDLLQSLSSTTADTLKASTKALKGSGLKSGALSAPLPGRTQDRLDREAAYEQTKTEVDKWKTTMKQIKEAEHLSFPLQPSEAVGVSTHELAAKFKPSTEMESAVDKLLRTAGLRDQDIEKTEALKMNHLSVEEVAARRAELLRTRDLMFRADAKAKRVARIKSKAFRRIRKKQREKLGEELGEDDDADEEEERLRLETARAKERATLRHKNTGKWARAMQTRGDLDEDQRRDINEMLAKGERLRRRIQGVGSGEESEGDDEDNDDDVDQIRANAFDELAQLDKQPDGEGKLKGVFEMKFMKDAMARRAREADVMADELRNELAKVDAEAENDSDEEATQETVPVVTDRVNGRMVFNPGNPVHTVSGVSAMSDASSVTLRSIEPPPTLTSSPGAGPSTLPRVPDSAASNPWLAGGVEATGKISRKKNEVVVGKDSRAVDKAQHVLSKQRKKATDEREREKDDAVVEISMTDVLKLSAVSDEEENNSEVDEQERLEKQKKGAKGKGKQKQTAFQQRDLVALAFAGDNVVEDFAELKRQEIEADAPKVEDTTLPGWGAWGGRGAKKQKPKPHLLKAIPGIDPTQRADHGKAHVIISEKKDKKAAKYTVKDLPFPYTSKAQFERTLEAPLGAEWNTRVGFQRGTLPRVVKKMGTVIAPVRKNL</sequence>
<reference evidence="6 7" key="1">
    <citation type="journal article" date="2016" name="Mol. Biol. Evol.">
        <title>Comparative Genomics of Early-Diverging Mushroom-Forming Fungi Provides Insights into the Origins of Lignocellulose Decay Capabilities.</title>
        <authorList>
            <person name="Nagy L.G."/>
            <person name="Riley R."/>
            <person name="Tritt A."/>
            <person name="Adam C."/>
            <person name="Daum C."/>
            <person name="Floudas D."/>
            <person name="Sun H."/>
            <person name="Yadav J.S."/>
            <person name="Pangilinan J."/>
            <person name="Larsson K.H."/>
            <person name="Matsuura K."/>
            <person name="Barry K."/>
            <person name="Labutti K."/>
            <person name="Kuo R."/>
            <person name="Ohm R.A."/>
            <person name="Bhattacharya S.S."/>
            <person name="Shirouzu T."/>
            <person name="Yoshinaga Y."/>
            <person name="Martin F.M."/>
            <person name="Grigoriev I.V."/>
            <person name="Hibbett D.S."/>
        </authorList>
    </citation>
    <scope>NUCLEOTIDE SEQUENCE [LARGE SCALE GENOMIC DNA]</scope>
    <source>
        <strain evidence="6 7">HHB12029</strain>
    </source>
</reference>
<dbReference type="FunCoup" id="A0A165NBG9">
    <property type="interactions" value="495"/>
</dbReference>
<dbReference type="OrthoDB" id="277439at2759"/>
<feature type="compositionally biased region" description="Acidic residues" evidence="5">
    <location>
        <begin position="745"/>
        <end position="756"/>
    </location>
</feature>
<evidence type="ECO:0000256" key="2">
    <source>
        <dbReference type="ARBA" id="ARBA00022553"/>
    </source>
</evidence>
<dbReference type="Pfam" id="PF04615">
    <property type="entry name" value="Utp14"/>
    <property type="match status" value="1"/>
</dbReference>
<keyword evidence="2" id="KW-0597">Phosphoprotein</keyword>
<evidence type="ECO:0000256" key="5">
    <source>
        <dbReference type="SAM" id="MobiDB-lite"/>
    </source>
</evidence>
<feature type="compositionally biased region" description="Acidic residues" evidence="5">
    <location>
        <begin position="86"/>
        <end position="105"/>
    </location>
</feature>
<evidence type="ECO:0000256" key="4">
    <source>
        <dbReference type="SAM" id="Coils"/>
    </source>
</evidence>
<protein>
    <submittedName>
        <fullName evidence="6">Small-subunit processome</fullName>
    </submittedName>
</protein>
<proteinExistence type="predicted"/>
<dbReference type="GO" id="GO:0006364">
    <property type="term" value="P:rRNA processing"/>
    <property type="evidence" value="ECO:0007669"/>
    <property type="project" value="InterPro"/>
</dbReference>